<organism evidence="2 3">
    <name type="scientific">Bradyrhizobium uaiense</name>
    <dbReference type="NCBI Taxonomy" id="2594946"/>
    <lineage>
        <taxon>Bacteria</taxon>
        <taxon>Pseudomonadati</taxon>
        <taxon>Pseudomonadota</taxon>
        <taxon>Alphaproteobacteria</taxon>
        <taxon>Hyphomicrobiales</taxon>
        <taxon>Nitrobacteraceae</taxon>
        <taxon>Bradyrhizobium</taxon>
    </lineage>
</organism>
<proteinExistence type="predicted"/>
<dbReference type="RefSeq" id="WP_163150416.1">
    <property type="nucleotide sequence ID" value="NZ_VKHP01000006.1"/>
</dbReference>
<dbReference type="EMBL" id="VKHP01000006">
    <property type="protein sequence ID" value="NEU94777.1"/>
    <property type="molecule type" value="Genomic_DNA"/>
</dbReference>
<comment type="caution">
    <text evidence="2">The sequence shown here is derived from an EMBL/GenBank/DDBJ whole genome shotgun (WGS) entry which is preliminary data.</text>
</comment>
<accession>A0A6P1B8A7</accession>
<keyword evidence="3" id="KW-1185">Reference proteome</keyword>
<sequence>MRFILALGLLVILCVSASAAPLRHSHARQPGAVRAPAAVTPPSRFAVPGWSDEATRQWLDRASSYVGLGG</sequence>
<feature type="chain" id="PRO_5026852254" evidence="1">
    <location>
        <begin position="20"/>
        <end position="70"/>
    </location>
</feature>
<keyword evidence="1" id="KW-0732">Signal</keyword>
<evidence type="ECO:0000313" key="3">
    <source>
        <dbReference type="Proteomes" id="UP000468531"/>
    </source>
</evidence>
<feature type="signal peptide" evidence="1">
    <location>
        <begin position="1"/>
        <end position="19"/>
    </location>
</feature>
<name>A0A6P1B8A7_9BRAD</name>
<reference evidence="2 3" key="1">
    <citation type="journal article" date="2020" name="Arch. Microbiol.">
        <title>Bradyrhizobium uaiense sp. nov., a new highly efficient cowpea symbiont.</title>
        <authorList>
            <person name="Cabral Michel D."/>
            <person name="Azarias Guimaraes A."/>
            <person name="Martins da Costa E."/>
            <person name="Soares de Carvalho T."/>
            <person name="Balsanelli E."/>
            <person name="Willems A."/>
            <person name="Maltempi de Souza E."/>
            <person name="de Souza Moreira F.M."/>
        </authorList>
    </citation>
    <scope>NUCLEOTIDE SEQUENCE [LARGE SCALE GENOMIC DNA]</scope>
    <source>
        <strain evidence="2 3">UFLA 03-164</strain>
    </source>
</reference>
<evidence type="ECO:0000313" key="2">
    <source>
        <dbReference type="EMBL" id="NEU94777.1"/>
    </source>
</evidence>
<protein>
    <submittedName>
        <fullName evidence="2">Uncharacterized protein</fullName>
    </submittedName>
</protein>
<dbReference type="Proteomes" id="UP000468531">
    <property type="component" value="Unassembled WGS sequence"/>
</dbReference>
<evidence type="ECO:0000256" key="1">
    <source>
        <dbReference type="SAM" id="SignalP"/>
    </source>
</evidence>
<dbReference type="AlphaFoldDB" id="A0A6P1B8A7"/>
<gene>
    <name evidence="2" type="ORF">FNJ47_02780</name>
</gene>